<feature type="compositionally biased region" description="Basic and acidic residues" evidence="1">
    <location>
        <begin position="146"/>
        <end position="161"/>
    </location>
</feature>
<comment type="caution">
    <text evidence="2">The sequence shown here is derived from an EMBL/GenBank/DDBJ whole genome shotgun (WGS) entry which is preliminary data.</text>
</comment>
<evidence type="ECO:0000313" key="2">
    <source>
        <dbReference type="EMBL" id="KAK1598674.1"/>
    </source>
</evidence>
<proteinExistence type="predicted"/>
<dbReference type="RefSeq" id="XP_060419351.1">
    <property type="nucleotide sequence ID" value="XM_060551864.1"/>
</dbReference>
<reference evidence="2" key="1">
    <citation type="submission" date="2021-06" db="EMBL/GenBank/DDBJ databases">
        <title>Comparative genomics, transcriptomics and evolutionary studies reveal genomic signatures of adaptation to plant cell wall in hemibiotrophic fungi.</title>
        <authorList>
            <consortium name="DOE Joint Genome Institute"/>
            <person name="Baroncelli R."/>
            <person name="Diaz J.F."/>
            <person name="Benocci T."/>
            <person name="Peng M."/>
            <person name="Battaglia E."/>
            <person name="Haridas S."/>
            <person name="Andreopoulos W."/>
            <person name="Labutti K."/>
            <person name="Pangilinan J."/>
            <person name="Floch G.L."/>
            <person name="Makela M.R."/>
            <person name="Henrissat B."/>
            <person name="Grigoriev I.V."/>
            <person name="Crouch J.A."/>
            <person name="De Vries R.P."/>
            <person name="Sukno S.A."/>
            <person name="Thon M.R."/>
        </authorList>
    </citation>
    <scope>NUCLEOTIDE SEQUENCE</scope>
    <source>
        <strain evidence="2">CBS 125086</strain>
    </source>
</reference>
<feature type="region of interest" description="Disordered" evidence="1">
    <location>
        <begin position="126"/>
        <end position="161"/>
    </location>
</feature>
<sequence>MGKPVHQDSDQTGGHRRAKMGQPTPILFAGSMPIRPLVGRRYLALSCNQRLTAASNHSHRCALCFDNRDLGRSGRGFARSLTRRGHRLWSKSCLSSQRWEQTASQQSKITDRSFIMFGTSHSLSPPVRGGGLDFRAAGSEIQEPNGRSRDRRQLREIRQLS</sequence>
<dbReference type="GeneID" id="85436104"/>
<dbReference type="Proteomes" id="UP001230504">
    <property type="component" value="Unassembled WGS sequence"/>
</dbReference>
<organism evidence="2 3">
    <name type="scientific">Colletotrichum navitas</name>
    <dbReference type="NCBI Taxonomy" id="681940"/>
    <lineage>
        <taxon>Eukaryota</taxon>
        <taxon>Fungi</taxon>
        <taxon>Dikarya</taxon>
        <taxon>Ascomycota</taxon>
        <taxon>Pezizomycotina</taxon>
        <taxon>Sordariomycetes</taxon>
        <taxon>Hypocreomycetidae</taxon>
        <taxon>Glomerellales</taxon>
        <taxon>Glomerellaceae</taxon>
        <taxon>Colletotrichum</taxon>
        <taxon>Colletotrichum graminicola species complex</taxon>
    </lineage>
</organism>
<keyword evidence="3" id="KW-1185">Reference proteome</keyword>
<gene>
    <name evidence="2" type="ORF">LY79DRAFT_251856</name>
</gene>
<name>A0AAD8QAL9_9PEZI</name>
<feature type="region of interest" description="Disordered" evidence="1">
    <location>
        <begin position="1"/>
        <end position="25"/>
    </location>
</feature>
<evidence type="ECO:0000256" key="1">
    <source>
        <dbReference type="SAM" id="MobiDB-lite"/>
    </source>
</evidence>
<protein>
    <submittedName>
        <fullName evidence="2">Uncharacterized protein</fullName>
    </submittedName>
</protein>
<dbReference type="EMBL" id="JAHLJV010000004">
    <property type="protein sequence ID" value="KAK1598674.1"/>
    <property type="molecule type" value="Genomic_DNA"/>
</dbReference>
<evidence type="ECO:0000313" key="3">
    <source>
        <dbReference type="Proteomes" id="UP001230504"/>
    </source>
</evidence>
<dbReference type="AlphaFoldDB" id="A0AAD8QAL9"/>
<accession>A0AAD8QAL9</accession>